<proteinExistence type="predicted"/>
<name>A0A5N6LD23_9ASTR</name>
<accession>A0A5N6LD23</accession>
<evidence type="ECO:0000313" key="2">
    <source>
        <dbReference type="Proteomes" id="UP000326396"/>
    </source>
</evidence>
<dbReference type="Proteomes" id="UP000326396">
    <property type="component" value="Unassembled WGS sequence"/>
</dbReference>
<comment type="caution">
    <text evidence="1">The sequence shown here is derived from an EMBL/GenBank/DDBJ whole genome shotgun (WGS) entry which is preliminary data.</text>
</comment>
<protein>
    <submittedName>
        <fullName evidence="1">Uncharacterized protein</fullName>
    </submittedName>
</protein>
<dbReference type="AlphaFoldDB" id="A0A5N6LD23"/>
<sequence length="87" mass="10043">MAQADRRRAAWETRVERRLEDLVQWTVASEHARRDRSQLPPFPEPRVYQTTDRLLDHSEVVIVEVKEMVKGDGKEILISNSSSGQGK</sequence>
<dbReference type="EMBL" id="SZYD01001621">
    <property type="protein sequence ID" value="KAD0507641.1"/>
    <property type="molecule type" value="Genomic_DNA"/>
</dbReference>
<reference evidence="1 2" key="1">
    <citation type="submission" date="2019-05" db="EMBL/GenBank/DDBJ databases">
        <title>Mikania micrantha, genome provides insights into the molecular mechanism of rapid growth.</title>
        <authorList>
            <person name="Liu B."/>
        </authorList>
    </citation>
    <scope>NUCLEOTIDE SEQUENCE [LARGE SCALE GENOMIC DNA]</scope>
    <source>
        <strain evidence="1">NLD-2019</strain>
        <tissue evidence="1">Leaf</tissue>
    </source>
</reference>
<keyword evidence="2" id="KW-1185">Reference proteome</keyword>
<evidence type="ECO:0000313" key="1">
    <source>
        <dbReference type="EMBL" id="KAD0507641.1"/>
    </source>
</evidence>
<organism evidence="1 2">
    <name type="scientific">Mikania micrantha</name>
    <name type="common">bitter vine</name>
    <dbReference type="NCBI Taxonomy" id="192012"/>
    <lineage>
        <taxon>Eukaryota</taxon>
        <taxon>Viridiplantae</taxon>
        <taxon>Streptophyta</taxon>
        <taxon>Embryophyta</taxon>
        <taxon>Tracheophyta</taxon>
        <taxon>Spermatophyta</taxon>
        <taxon>Magnoliopsida</taxon>
        <taxon>eudicotyledons</taxon>
        <taxon>Gunneridae</taxon>
        <taxon>Pentapetalae</taxon>
        <taxon>asterids</taxon>
        <taxon>campanulids</taxon>
        <taxon>Asterales</taxon>
        <taxon>Asteraceae</taxon>
        <taxon>Asteroideae</taxon>
        <taxon>Heliantheae alliance</taxon>
        <taxon>Eupatorieae</taxon>
        <taxon>Mikania</taxon>
    </lineage>
</organism>
<gene>
    <name evidence="1" type="ORF">E3N88_44146</name>
</gene>